<protein>
    <recommendedName>
        <fullName evidence="4">Transcriptional regulator</fullName>
    </recommendedName>
</protein>
<evidence type="ECO:0008006" key="4">
    <source>
        <dbReference type="Google" id="ProtNLM"/>
    </source>
</evidence>
<feature type="signal peptide" evidence="1">
    <location>
        <begin position="1"/>
        <end position="27"/>
    </location>
</feature>
<dbReference type="Proteomes" id="UP000638014">
    <property type="component" value="Unassembled WGS sequence"/>
</dbReference>
<keyword evidence="3" id="KW-1185">Reference proteome</keyword>
<keyword evidence="1" id="KW-0732">Signal</keyword>
<dbReference type="AlphaFoldDB" id="A0A8J6QK77"/>
<evidence type="ECO:0000313" key="3">
    <source>
        <dbReference type="Proteomes" id="UP000638014"/>
    </source>
</evidence>
<dbReference type="Pfam" id="PF07148">
    <property type="entry name" value="MalM"/>
    <property type="match status" value="1"/>
</dbReference>
<proteinExistence type="predicted"/>
<dbReference type="RefSeq" id="WP_191144817.1">
    <property type="nucleotide sequence ID" value="NZ_JACXAF010000011.1"/>
</dbReference>
<accession>A0A8J6QK77</accession>
<dbReference type="InterPro" id="IPR010794">
    <property type="entry name" value="MalM"/>
</dbReference>
<sequence>MTHSKRFVLALSCFASSLMLGSFSARAYDEPSASALVTSLSQAQSCCASIADLPFQPVALDSTTDVLIDENSPAFEFHTGKSYFAAFKLPENVPTFSVFIQSRAKKSVFSPSVLLLDANRTPVRVIPASVARYTEAQMLDPDSLDMSFNIERSYLDNPKTEYYLVIMTTPSDMAGQTQLIHPSKTFAKRNNTVPPDIDDPIARHSPGGLVKLELRSGTVESNADFMSRVSNKVNSWFGVGESTDNGAAGHQVSAASSPAVSTNVPPQPIGQAIPDRSPTPGMQAQQTVRQVPVNMLAETEAFYNQLITSKVAEGDIDSAMRLVEEAERAGSKTARDSFIEAVKGLK</sequence>
<organism evidence="2 3">
    <name type="scientific">Neiella litorisoli</name>
    <dbReference type="NCBI Taxonomy" id="2771431"/>
    <lineage>
        <taxon>Bacteria</taxon>
        <taxon>Pseudomonadati</taxon>
        <taxon>Pseudomonadota</taxon>
        <taxon>Gammaproteobacteria</taxon>
        <taxon>Alteromonadales</taxon>
        <taxon>Echinimonadaceae</taxon>
        <taxon>Neiella</taxon>
    </lineage>
</organism>
<feature type="chain" id="PRO_5035316829" description="Transcriptional regulator" evidence="1">
    <location>
        <begin position="28"/>
        <end position="346"/>
    </location>
</feature>
<gene>
    <name evidence="2" type="ORF">IC617_09740</name>
</gene>
<dbReference type="GO" id="GO:0042597">
    <property type="term" value="C:periplasmic space"/>
    <property type="evidence" value="ECO:0007669"/>
    <property type="project" value="InterPro"/>
</dbReference>
<comment type="caution">
    <text evidence="2">The sequence shown here is derived from an EMBL/GenBank/DDBJ whole genome shotgun (WGS) entry which is preliminary data.</text>
</comment>
<evidence type="ECO:0000313" key="2">
    <source>
        <dbReference type="EMBL" id="MBD1389711.1"/>
    </source>
</evidence>
<evidence type="ECO:0000256" key="1">
    <source>
        <dbReference type="SAM" id="SignalP"/>
    </source>
</evidence>
<dbReference type="GO" id="GO:0008643">
    <property type="term" value="P:carbohydrate transport"/>
    <property type="evidence" value="ECO:0007669"/>
    <property type="project" value="InterPro"/>
</dbReference>
<reference evidence="2" key="1">
    <citation type="submission" date="2020-09" db="EMBL/GenBank/DDBJ databases">
        <title>A novel bacterium of genus Neiella, isolated from South China Sea.</title>
        <authorList>
            <person name="Huang H."/>
            <person name="Mo K."/>
            <person name="Hu Y."/>
        </authorList>
    </citation>
    <scope>NUCLEOTIDE SEQUENCE</scope>
    <source>
        <strain evidence="2">HB171785</strain>
    </source>
</reference>
<name>A0A8J6QK77_9GAMM</name>
<dbReference type="EMBL" id="JACXAF010000011">
    <property type="protein sequence ID" value="MBD1389711.1"/>
    <property type="molecule type" value="Genomic_DNA"/>
</dbReference>